<dbReference type="AlphaFoldDB" id="X1T8F4"/>
<evidence type="ECO:0000259" key="1">
    <source>
        <dbReference type="Pfam" id="PF13701"/>
    </source>
</evidence>
<accession>X1T8F4</accession>
<feature type="domain" description="Transposase DDE" evidence="1">
    <location>
        <begin position="22"/>
        <end position="277"/>
    </location>
</feature>
<proteinExistence type="predicted"/>
<reference evidence="2" key="1">
    <citation type="journal article" date="2014" name="Front. Microbiol.">
        <title>High frequency of phylogenetically diverse reductive dehalogenase-homologous genes in deep subseafloor sedimentary metagenomes.</title>
        <authorList>
            <person name="Kawai M."/>
            <person name="Futagami T."/>
            <person name="Toyoda A."/>
            <person name="Takaki Y."/>
            <person name="Nishi S."/>
            <person name="Hori S."/>
            <person name="Arai W."/>
            <person name="Tsubouchi T."/>
            <person name="Morono Y."/>
            <person name="Uchiyama I."/>
            <person name="Ito T."/>
            <person name="Fujiyama A."/>
            <person name="Inagaki F."/>
            <person name="Takami H."/>
        </authorList>
    </citation>
    <scope>NUCLEOTIDE SEQUENCE</scope>
    <source>
        <strain evidence="2">Expedition CK06-06</strain>
    </source>
</reference>
<dbReference type="InterPro" id="IPR025668">
    <property type="entry name" value="Tnp_DDE_dom"/>
</dbReference>
<evidence type="ECO:0000313" key="2">
    <source>
        <dbReference type="EMBL" id="GAI76294.1"/>
    </source>
</evidence>
<sequence>AAGFEQLRVFKEALDCLPEQAKHVRLRSDTAGYQHNLLRYCATGENSRFGVIEFAIGCDVTREFKKAVAQVEKSEWKPIYKTAYGRKYQTGAEWAEVCYVPNAIGHSKKGPEYRYLAKREVLDKQQELPGLDRQIELPFPTMDIDDRRHKVFGMVTNMDWEGEKLIHWLHERCGKSEEAHAVMKDDLAGGKLPSDDFGENAAWWWIMILTLNLNTIMKKLAMEGSWLSKRMKAIRFSFINLPGRVVTRSRGLIIRLTKNNPSMELLINARKKIAMLQPLPSG</sequence>
<protein>
    <recommendedName>
        <fullName evidence="1">Transposase DDE domain-containing protein</fullName>
    </recommendedName>
</protein>
<feature type="non-terminal residue" evidence="2">
    <location>
        <position position="1"/>
    </location>
</feature>
<dbReference type="EMBL" id="BARW01006469">
    <property type="protein sequence ID" value="GAI76294.1"/>
    <property type="molecule type" value="Genomic_DNA"/>
</dbReference>
<gene>
    <name evidence="2" type="ORF">S12H4_13585</name>
</gene>
<dbReference type="Pfam" id="PF13701">
    <property type="entry name" value="DDE_Tnp_1_4"/>
    <property type="match status" value="1"/>
</dbReference>
<name>X1T8F4_9ZZZZ</name>
<organism evidence="2">
    <name type="scientific">marine sediment metagenome</name>
    <dbReference type="NCBI Taxonomy" id="412755"/>
    <lineage>
        <taxon>unclassified sequences</taxon>
        <taxon>metagenomes</taxon>
        <taxon>ecological metagenomes</taxon>
    </lineage>
</organism>
<comment type="caution">
    <text evidence="2">The sequence shown here is derived from an EMBL/GenBank/DDBJ whole genome shotgun (WGS) entry which is preliminary data.</text>
</comment>